<dbReference type="PIRSF" id="PIRSF001492">
    <property type="entry name" value="IPGAM"/>
    <property type="match status" value="1"/>
</dbReference>
<evidence type="ECO:0000256" key="8">
    <source>
        <dbReference type="ARBA" id="ARBA00023235"/>
    </source>
</evidence>
<dbReference type="InterPro" id="IPR006124">
    <property type="entry name" value="Metalloenzyme"/>
</dbReference>
<dbReference type="FunFam" id="3.40.1450.10:FF:000002">
    <property type="entry name" value="2,3-bisphosphoglycerate-independent phosphoglycerate mutase"/>
    <property type="match status" value="1"/>
</dbReference>
<feature type="binding site" evidence="9 12">
    <location>
        <position position="413"/>
    </location>
    <ligand>
        <name>Mn(2+)</name>
        <dbReference type="ChEBI" id="CHEBI:29035"/>
        <label>1</label>
    </ligand>
</feature>
<dbReference type="NCBIfam" id="TIGR01307">
    <property type="entry name" value="pgm_bpd_ind"/>
    <property type="match status" value="1"/>
</dbReference>
<evidence type="ECO:0000256" key="1">
    <source>
        <dbReference type="ARBA" id="ARBA00000370"/>
    </source>
</evidence>
<comment type="subunit">
    <text evidence="9">Monomer.</text>
</comment>
<feature type="binding site" evidence="9">
    <location>
        <begin position="269"/>
        <end position="272"/>
    </location>
    <ligand>
        <name>substrate</name>
    </ligand>
</feature>
<keyword evidence="6 9" id="KW-0324">Glycolysis</keyword>
<dbReference type="Pfam" id="PF01676">
    <property type="entry name" value="Metalloenzyme"/>
    <property type="match status" value="1"/>
</dbReference>
<feature type="binding site" evidence="9 12">
    <location>
        <position position="454"/>
    </location>
    <ligand>
        <name>Mn(2+)</name>
        <dbReference type="ChEBI" id="CHEBI:29035"/>
        <label>2</label>
    </ligand>
</feature>
<dbReference type="InterPro" id="IPR011258">
    <property type="entry name" value="BPG-indep_PGM_N"/>
</dbReference>
<feature type="binding site" evidence="9">
    <location>
        <position position="200"/>
    </location>
    <ligand>
        <name>substrate</name>
    </ligand>
</feature>
<feature type="binding site" evidence="9">
    <location>
        <position position="194"/>
    </location>
    <ligand>
        <name>substrate</name>
    </ligand>
</feature>
<feature type="binding site" evidence="9 12">
    <location>
        <position position="473"/>
    </location>
    <ligand>
        <name>Mn(2+)</name>
        <dbReference type="ChEBI" id="CHEBI:29035"/>
        <label>1</label>
    </ligand>
</feature>
<dbReference type="SUPFAM" id="SSF64158">
    <property type="entry name" value="2,3-Bisphosphoglycerate-independent phosphoglycerate mutase, substrate-binding domain"/>
    <property type="match status" value="1"/>
</dbReference>
<accession>A0A2G9YT88</accession>
<comment type="similarity">
    <text evidence="4 9">Belongs to the BPG-independent phosphoglycerate mutase family.</text>
</comment>
<proteinExistence type="inferred from homology"/>
<feature type="binding site" evidence="9 12">
    <location>
        <position position="71"/>
    </location>
    <ligand>
        <name>Mn(2+)</name>
        <dbReference type="ChEBI" id="CHEBI:29035"/>
        <label>2</label>
    </ligand>
</feature>
<keyword evidence="5 9" id="KW-0479">Metal-binding</keyword>
<evidence type="ECO:0000256" key="7">
    <source>
        <dbReference type="ARBA" id="ARBA00023211"/>
    </source>
</evidence>
<comment type="caution">
    <text evidence="9">Lacks conserved residue(s) required for the propagation of feature annotation.</text>
</comment>
<comment type="cofactor">
    <cofactor evidence="9">
        <name>Mn(2+)</name>
        <dbReference type="ChEBI" id="CHEBI:29035"/>
    </cofactor>
    <text evidence="9">Binds 2 manganese ions per subunit.</text>
</comment>
<dbReference type="GO" id="GO:0006007">
    <property type="term" value="P:glucose catabolic process"/>
    <property type="evidence" value="ECO:0007669"/>
    <property type="project" value="InterPro"/>
</dbReference>
<evidence type="ECO:0000259" key="13">
    <source>
        <dbReference type="Pfam" id="PF01676"/>
    </source>
</evidence>
<dbReference type="AlphaFoldDB" id="A0A2G9YT88"/>
<feature type="active site" description="Phosphoserine intermediate" evidence="9 11">
    <location>
        <position position="71"/>
    </location>
</feature>
<dbReference type="Proteomes" id="UP000231567">
    <property type="component" value="Unassembled WGS sequence"/>
</dbReference>
<dbReference type="EMBL" id="PCRM01000002">
    <property type="protein sequence ID" value="PIP21963.1"/>
    <property type="molecule type" value="Genomic_DNA"/>
</dbReference>
<gene>
    <name evidence="9" type="primary">gpmI</name>
    <name evidence="15" type="ORF">COX39_00075</name>
</gene>
<dbReference type="HAMAP" id="MF_01038">
    <property type="entry name" value="GpmI"/>
    <property type="match status" value="1"/>
</dbReference>
<dbReference type="SUPFAM" id="SSF53649">
    <property type="entry name" value="Alkaline phosphatase-like"/>
    <property type="match status" value="1"/>
</dbReference>
<dbReference type="Gene3D" id="3.40.1450.10">
    <property type="entry name" value="BPG-independent phosphoglycerate mutase, domain B"/>
    <property type="match status" value="1"/>
</dbReference>
<feature type="binding site" evidence="9 12">
    <location>
        <position position="455"/>
    </location>
    <ligand>
        <name>Mn(2+)</name>
        <dbReference type="ChEBI" id="CHEBI:29035"/>
        <label>2</label>
    </ligand>
</feature>
<evidence type="ECO:0000256" key="9">
    <source>
        <dbReference type="HAMAP-Rule" id="MF_01038"/>
    </source>
</evidence>
<comment type="caution">
    <text evidence="15">The sequence shown here is derived from an EMBL/GenBank/DDBJ whole genome shotgun (WGS) entry which is preliminary data.</text>
</comment>
<feature type="binding site" evidence="9">
    <location>
        <position position="132"/>
    </location>
    <ligand>
        <name>substrate</name>
    </ligand>
</feature>
<evidence type="ECO:0000256" key="10">
    <source>
        <dbReference type="NCBIfam" id="TIGR01307"/>
    </source>
</evidence>
<dbReference type="InterPro" id="IPR017850">
    <property type="entry name" value="Alkaline_phosphatase_core_sf"/>
</dbReference>
<dbReference type="CDD" id="cd16010">
    <property type="entry name" value="iPGM"/>
    <property type="match status" value="1"/>
</dbReference>
<feature type="domain" description="BPG-independent PGAM N-terminal" evidence="14">
    <location>
        <begin position="91"/>
        <end position="308"/>
    </location>
</feature>
<dbReference type="Pfam" id="PF06415">
    <property type="entry name" value="iPGM_N"/>
    <property type="match status" value="1"/>
</dbReference>
<protein>
    <recommendedName>
        <fullName evidence="9 10">2,3-bisphosphoglycerate-independent phosphoglycerate mutase</fullName>
        <shortName evidence="9">BPG-independent PGAM</shortName>
        <shortName evidence="9">Phosphoglyceromutase</shortName>
        <shortName evidence="9">iPGM</shortName>
        <ecNumber evidence="9 10">5.4.2.12</ecNumber>
    </recommendedName>
</protein>
<organism evidence="15 16">
    <name type="scientific">Candidatus Nealsonbacteria bacterium CG23_combo_of_CG06-09_8_20_14_all_40_13</name>
    <dbReference type="NCBI Taxonomy" id="1974724"/>
    <lineage>
        <taxon>Bacteria</taxon>
        <taxon>Candidatus Nealsoniibacteriota</taxon>
    </lineage>
</organism>
<dbReference type="InterPro" id="IPR036646">
    <property type="entry name" value="PGAM_B_sf"/>
</dbReference>
<dbReference type="GO" id="GO:0006096">
    <property type="term" value="P:glycolytic process"/>
    <property type="evidence" value="ECO:0007669"/>
    <property type="project" value="UniProtKB-UniRule"/>
</dbReference>
<evidence type="ECO:0000256" key="4">
    <source>
        <dbReference type="ARBA" id="ARBA00008819"/>
    </source>
</evidence>
<evidence type="ECO:0000313" key="16">
    <source>
        <dbReference type="Proteomes" id="UP000231567"/>
    </source>
</evidence>
<name>A0A2G9YT88_9BACT</name>
<evidence type="ECO:0000256" key="6">
    <source>
        <dbReference type="ARBA" id="ARBA00023152"/>
    </source>
</evidence>
<feature type="binding site" evidence="9 12">
    <location>
        <position position="417"/>
    </location>
    <ligand>
        <name>Mn(2+)</name>
        <dbReference type="ChEBI" id="CHEBI:29035"/>
        <label>1</label>
    </ligand>
</feature>
<reference evidence="15 16" key="1">
    <citation type="submission" date="2017-09" db="EMBL/GenBank/DDBJ databases">
        <title>Depth-based differentiation of microbial function through sediment-hosted aquifers and enrichment of novel symbionts in the deep terrestrial subsurface.</title>
        <authorList>
            <person name="Probst A.J."/>
            <person name="Ladd B."/>
            <person name="Jarett J.K."/>
            <person name="Geller-Mcgrath D.E."/>
            <person name="Sieber C.M."/>
            <person name="Emerson J.B."/>
            <person name="Anantharaman K."/>
            <person name="Thomas B.C."/>
            <person name="Malmstrom R."/>
            <person name="Stieglmeier M."/>
            <person name="Klingl A."/>
            <person name="Woyke T."/>
            <person name="Ryan C.M."/>
            <person name="Banfield J.F."/>
        </authorList>
    </citation>
    <scope>NUCLEOTIDE SEQUENCE [LARGE SCALE GENOMIC DNA]</scope>
    <source>
        <strain evidence="15">CG23_combo_of_CG06-09_8_20_14_all_40_13</strain>
    </source>
</reference>
<dbReference type="GO" id="GO:0004619">
    <property type="term" value="F:phosphoglycerate mutase activity"/>
    <property type="evidence" value="ECO:0007669"/>
    <property type="project" value="UniProtKB-UniRule"/>
</dbReference>
<evidence type="ECO:0000256" key="11">
    <source>
        <dbReference type="PIRSR" id="PIRSR001492-1"/>
    </source>
</evidence>
<feature type="domain" description="Metalloenzyme" evidence="13">
    <location>
        <begin position="14"/>
        <end position="525"/>
    </location>
</feature>
<keyword evidence="7 9" id="KW-0464">Manganese</keyword>
<evidence type="ECO:0000313" key="15">
    <source>
        <dbReference type="EMBL" id="PIP21963.1"/>
    </source>
</evidence>
<evidence type="ECO:0000256" key="3">
    <source>
        <dbReference type="ARBA" id="ARBA00004798"/>
    </source>
</evidence>
<dbReference type="GO" id="GO:0030145">
    <property type="term" value="F:manganese ion binding"/>
    <property type="evidence" value="ECO:0007669"/>
    <property type="project" value="UniProtKB-UniRule"/>
</dbReference>
<feature type="binding site" evidence="9">
    <location>
        <position position="346"/>
    </location>
    <ligand>
        <name>substrate</name>
    </ligand>
</feature>
<evidence type="ECO:0000256" key="5">
    <source>
        <dbReference type="ARBA" id="ARBA00022723"/>
    </source>
</evidence>
<dbReference type="PANTHER" id="PTHR31637">
    <property type="entry name" value="2,3-BISPHOSPHOGLYCERATE-INDEPENDENT PHOSPHOGLYCERATE MUTASE"/>
    <property type="match status" value="1"/>
</dbReference>
<evidence type="ECO:0000256" key="2">
    <source>
        <dbReference type="ARBA" id="ARBA00002315"/>
    </source>
</evidence>
<evidence type="ECO:0000256" key="12">
    <source>
        <dbReference type="PIRSR" id="PIRSR001492-3"/>
    </source>
</evidence>
<comment type="pathway">
    <text evidence="3 9">Carbohydrate degradation; glycolysis; pyruvate from D-glyceraldehyde 3-phosphate: step 3/5.</text>
</comment>
<dbReference type="EC" id="5.4.2.12" evidence="9 10"/>
<comment type="catalytic activity">
    <reaction evidence="1 9">
        <text>(2R)-2-phosphoglycerate = (2R)-3-phosphoglycerate</text>
        <dbReference type="Rhea" id="RHEA:15901"/>
        <dbReference type="ChEBI" id="CHEBI:58272"/>
        <dbReference type="ChEBI" id="CHEBI:58289"/>
        <dbReference type="EC" id="5.4.2.12"/>
    </reaction>
</comment>
<dbReference type="Gene3D" id="3.40.720.10">
    <property type="entry name" value="Alkaline Phosphatase, subunit A"/>
    <property type="match status" value="1"/>
</dbReference>
<dbReference type="InterPro" id="IPR005995">
    <property type="entry name" value="Pgm_bpd_ind"/>
</dbReference>
<sequence>MPNITDIKNKKIYKPIVLIIIDGWGLSPAWGGNAISMSNPKNLNVLWRNYPHKILQSLSEVAGPYVKVGNSEIGHVSIGAGKMIAHDLVRIYRAIKDNSFFNNNVLLATIDNARAHKSNLHLIGLLSDGAVHSHIDHLFALLDLCKKQNFKNVFVHAILDGQDTRPIEALRFLKQLEDKFKDIGFGQLASICGRFYAMDRDNHWDKIAKSYKAIAQGIGVPTEDYAQTIKNYYQKGISDCFIPPVVVCKDGQPIAPISDYDSVIFFNTRADRARQLSRAFVDSEIFKKTLFFRQFPLLSLYFTTLTSYGLRLKVNVAFPPLKIENTLAKILSDNGLKQLHMAESEKYAHITYFFNGGYEDPFRGEDRIIIHSPHVESYDQAPEMSIRKLIPQLCKQIQSKKYDFIVVNIPNVDILGHTGNILAISKAVLIVDKAVGDIVKTTLKASGATIVTADHGNAEQVVHLEGGDQETLHTLNPVPFILITPDNQHSKLKSLPQTPAALPEIMAAKNTLADIAPTILDMLYLPIPQAMTGKSLLDEPK</sequence>
<feature type="binding site" evidence="9 12">
    <location>
        <position position="22"/>
    </location>
    <ligand>
        <name>Mn(2+)</name>
        <dbReference type="ChEBI" id="CHEBI:29035"/>
        <label>2</label>
    </ligand>
</feature>
<keyword evidence="8 9" id="KW-0413">Isomerase</keyword>
<evidence type="ECO:0000259" key="14">
    <source>
        <dbReference type="Pfam" id="PF06415"/>
    </source>
</evidence>
<dbReference type="UniPathway" id="UPA00109">
    <property type="reaction ID" value="UER00186"/>
</dbReference>
<comment type="function">
    <text evidence="2 9">Catalyzes the interconversion of 2-phosphoglycerate and 3-phosphoglycerate.</text>
</comment>
<dbReference type="GO" id="GO:0005829">
    <property type="term" value="C:cytosol"/>
    <property type="evidence" value="ECO:0007669"/>
    <property type="project" value="TreeGrafter"/>
</dbReference>
<dbReference type="PANTHER" id="PTHR31637:SF0">
    <property type="entry name" value="2,3-BISPHOSPHOGLYCERATE-INDEPENDENT PHOSPHOGLYCERATE MUTASE"/>
    <property type="match status" value="1"/>
</dbReference>